<reference evidence="1 2" key="1">
    <citation type="journal article" date="2011" name="Stand. Genomic Sci.">
        <title>Complete genome sequence of the gliding freshwater bacterium Fluviicola taffensis type strain (RW262).</title>
        <authorList>
            <person name="Woyke T."/>
            <person name="Chertkov O."/>
            <person name="Lapidus A."/>
            <person name="Nolan M."/>
            <person name="Lucas S."/>
            <person name="Del Rio T.G."/>
            <person name="Tice H."/>
            <person name="Cheng J.F."/>
            <person name="Tapia R."/>
            <person name="Han C."/>
            <person name="Goodwin L."/>
            <person name="Pitluck S."/>
            <person name="Liolios K."/>
            <person name="Pagani I."/>
            <person name="Ivanova N."/>
            <person name="Huntemann M."/>
            <person name="Mavromatis K."/>
            <person name="Mikhailova N."/>
            <person name="Pati A."/>
            <person name="Chen A."/>
            <person name="Palaniappan K."/>
            <person name="Land M."/>
            <person name="Hauser L."/>
            <person name="Brambilla E.M."/>
            <person name="Rohde M."/>
            <person name="Mwirichia R."/>
            <person name="Sikorski J."/>
            <person name="Tindall B.J."/>
            <person name="Goker M."/>
            <person name="Bristow J."/>
            <person name="Eisen J.A."/>
            <person name="Markowitz V."/>
            <person name="Hugenholtz P."/>
            <person name="Klenk H.P."/>
            <person name="Kyrpides N.C."/>
        </authorList>
    </citation>
    <scope>NUCLEOTIDE SEQUENCE [LARGE SCALE GENOMIC DNA]</scope>
    <source>
        <strain evidence="2">DSM 16823 / RW262 / RW262</strain>
    </source>
</reference>
<proteinExistence type="predicted"/>
<protein>
    <recommendedName>
        <fullName evidence="3">DUF4292 domain-containing protein</fullName>
    </recommendedName>
</protein>
<dbReference type="RefSeq" id="WP_013685214.1">
    <property type="nucleotide sequence ID" value="NC_015321.1"/>
</dbReference>
<dbReference type="PROSITE" id="PS51257">
    <property type="entry name" value="PROKAR_LIPOPROTEIN"/>
    <property type="match status" value="1"/>
</dbReference>
<organism evidence="1 2">
    <name type="scientific">Fluviicola taffensis (strain DSM 16823 / NCIMB 13979 / RW262)</name>
    <dbReference type="NCBI Taxonomy" id="755732"/>
    <lineage>
        <taxon>Bacteria</taxon>
        <taxon>Pseudomonadati</taxon>
        <taxon>Bacteroidota</taxon>
        <taxon>Flavobacteriia</taxon>
        <taxon>Flavobacteriales</taxon>
        <taxon>Crocinitomicaceae</taxon>
        <taxon>Fluviicola</taxon>
    </lineage>
</organism>
<name>F2IEX5_FLUTR</name>
<evidence type="ECO:0000313" key="1">
    <source>
        <dbReference type="EMBL" id="AEA42440.1"/>
    </source>
</evidence>
<dbReference type="STRING" id="755732.Fluta_0434"/>
<accession>F2IEX5</accession>
<reference evidence="2" key="2">
    <citation type="submission" date="2011-02" db="EMBL/GenBank/DDBJ databases">
        <title>The complete genome of Fluviicola taffensis DSM 16823.</title>
        <authorList>
            <consortium name="US DOE Joint Genome Institute (JGI-PGF)"/>
            <person name="Lucas S."/>
            <person name="Copeland A."/>
            <person name="Lapidus A."/>
            <person name="Bruce D."/>
            <person name="Goodwin L."/>
            <person name="Pitluck S."/>
            <person name="Kyrpides N."/>
            <person name="Mavromatis K."/>
            <person name="Ivanova N."/>
            <person name="Mikhailova N."/>
            <person name="Pagani I."/>
            <person name="Chertkov O."/>
            <person name="Detter J.C."/>
            <person name="Han C."/>
            <person name="Tapia R."/>
            <person name="Land M."/>
            <person name="Hauser L."/>
            <person name="Markowitz V."/>
            <person name="Cheng J.-F."/>
            <person name="Hugenholtz P."/>
            <person name="Woyke T."/>
            <person name="Wu D."/>
            <person name="Tindall B."/>
            <person name="Pomrenke H.G."/>
            <person name="Brambilla E."/>
            <person name="Klenk H.-P."/>
            <person name="Eisen J.A."/>
        </authorList>
    </citation>
    <scope>NUCLEOTIDE SEQUENCE [LARGE SCALE GENOMIC DNA]</scope>
    <source>
        <strain evidence="2">DSM 16823 / RW262 / RW262</strain>
    </source>
</reference>
<evidence type="ECO:0000313" key="2">
    <source>
        <dbReference type="Proteomes" id="UP000007463"/>
    </source>
</evidence>
<dbReference type="EMBL" id="CP002542">
    <property type="protein sequence ID" value="AEA42440.1"/>
    <property type="molecule type" value="Genomic_DNA"/>
</dbReference>
<dbReference type="Proteomes" id="UP000007463">
    <property type="component" value="Chromosome"/>
</dbReference>
<gene>
    <name evidence="1" type="ordered locus">Fluta_0434</name>
</gene>
<dbReference type="KEGG" id="fte:Fluta_0434"/>
<keyword evidence="2" id="KW-1185">Reference proteome</keyword>
<dbReference type="HOGENOM" id="CLU_1136735_0_0_10"/>
<dbReference type="OrthoDB" id="9553599at2"/>
<sequence precursor="true">MNKYIFLFYFLVATSCFGQSGIKLSMEEFNVEMKPIIRQLNNPNIVLRFKKETFRDLNDPTPIESSNGVIYRGSGISYKMINAGITVLQTQDLAIYIDSTSKFVQVTEIDSSMKTLNTFNDFTEATLSQYDLIKTTYSGYIVLKAIPKFSNEGTLEFFIDTKKKSLYKLIISLPPANYFMESEDDETIESPYITLVYEPIVALKKNEVSFSESMIIVKDKKDNLTLTPIMAGYQLHDARYKPKK</sequence>
<dbReference type="AlphaFoldDB" id="F2IEX5"/>
<evidence type="ECO:0008006" key="3">
    <source>
        <dbReference type="Google" id="ProtNLM"/>
    </source>
</evidence>